<gene>
    <name evidence="2" type="ORF">THAOC_09222</name>
</gene>
<keyword evidence="3" id="KW-1185">Reference proteome</keyword>
<evidence type="ECO:0000256" key="1">
    <source>
        <dbReference type="SAM" id="SignalP"/>
    </source>
</evidence>
<proteinExistence type="predicted"/>
<feature type="chain" id="PRO_5003837413" evidence="1">
    <location>
        <begin position="23"/>
        <end position="330"/>
    </location>
</feature>
<comment type="caution">
    <text evidence="2">The sequence shown here is derived from an EMBL/GenBank/DDBJ whole genome shotgun (WGS) entry which is preliminary data.</text>
</comment>
<dbReference type="AlphaFoldDB" id="K0SX29"/>
<accession>K0SX29</accession>
<feature type="signal peptide" evidence="1">
    <location>
        <begin position="1"/>
        <end position="22"/>
    </location>
</feature>
<reference evidence="2 3" key="1">
    <citation type="journal article" date="2012" name="Genome Biol.">
        <title>Genome and low-iron response of an oceanic diatom adapted to chronic iron limitation.</title>
        <authorList>
            <person name="Lommer M."/>
            <person name="Specht M."/>
            <person name="Roy A.S."/>
            <person name="Kraemer L."/>
            <person name="Andreson R."/>
            <person name="Gutowska M.A."/>
            <person name="Wolf J."/>
            <person name="Bergner S.V."/>
            <person name="Schilhabel M.B."/>
            <person name="Klostermeier U.C."/>
            <person name="Beiko R.G."/>
            <person name="Rosenstiel P."/>
            <person name="Hippler M."/>
            <person name="Laroche J."/>
        </authorList>
    </citation>
    <scope>NUCLEOTIDE SEQUENCE [LARGE SCALE GENOMIC DNA]</scope>
    <source>
        <strain evidence="2 3">CCMP1005</strain>
    </source>
</reference>
<protein>
    <submittedName>
        <fullName evidence="2">Uncharacterized protein</fullName>
    </submittedName>
</protein>
<keyword evidence="1" id="KW-0732">Signal</keyword>
<dbReference type="eggNOG" id="ENOG502RZCH">
    <property type="taxonomic scope" value="Eukaryota"/>
</dbReference>
<dbReference type="EMBL" id="AGNL01009961">
    <property type="protein sequence ID" value="EJK69514.1"/>
    <property type="molecule type" value="Genomic_DNA"/>
</dbReference>
<sequence length="330" mass="36198">MLGRPFILSAISGFLLVRNALAQNETEASQQSQWQEYDCFDPTAPSLVRRGQSTTVCLYVGPGGDWNSAIKYKRFSVNFVADEFSSYNVPGCKSWTKHHNYPAGDWQDEPCSIALAAATELPNVPAIVTSKIATPNVSYALSLPPSYCPAAFGAIAEKNYFQSEATHIFAASQSKLSFQRKYYDTSDSFLYPYLTAIIDVDQGIVQGIAWDNACIFCEEKHCLPNTYNFNGTLATQEQIGQPVNGCRVEQLTCLEMKGGDNDVCELTLYVVWTGTDADGNVLLSSDSRFSMFPPNRVQEKVTDGYNNAIDTLKKKAGQAKDSVEGALGLS</sequence>
<organism evidence="2 3">
    <name type="scientific">Thalassiosira oceanica</name>
    <name type="common">Marine diatom</name>
    <dbReference type="NCBI Taxonomy" id="159749"/>
    <lineage>
        <taxon>Eukaryota</taxon>
        <taxon>Sar</taxon>
        <taxon>Stramenopiles</taxon>
        <taxon>Ochrophyta</taxon>
        <taxon>Bacillariophyta</taxon>
        <taxon>Coscinodiscophyceae</taxon>
        <taxon>Thalassiosirophycidae</taxon>
        <taxon>Thalassiosirales</taxon>
        <taxon>Thalassiosiraceae</taxon>
        <taxon>Thalassiosira</taxon>
    </lineage>
</organism>
<dbReference type="Proteomes" id="UP000266841">
    <property type="component" value="Unassembled WGS sequence"/>
</dbReference>
<dbReference type="OrthoDB" id="188293at2759"/>
<evidence type="ECO:0000313" key="3">
    <source>
        <dbReference type="Proteomes" id="UP000266841"/>
    </source>
</evidence>
<evidence type="ECO:0000313" key="2">
    <source>
        <dbReference type="EMBL" id="EJK69514.1"/>
    </source>
</evidence>
<name>K0SX29_THAOC</name>
<dbReference type="OMA" id="NDVCELT"/>